<dbReference type="PROSITE" id="PS50893">
    <property type="entry name" value="ABC_TRANSPORTER_2"/>
    <property type="match status" value="1"/>
</dbReference>
<feature type="signal peptide" evidence="10">
    <location>
        <begin position="1"/>
        <end position="29"/>
    </location>
</feature>
<dbReference type="OrthoDB" id="66620at2759"/>
<dbReference type="InterPro" id="IPR027417">
    <property type="entry name" value="P-loop_NTPase"/>
</dbReference>
<dbReference type="Pfam" id="PF01061">
    <property type="entry name" value="ABC2_membrane"/>
    <property type="match status" value="1"/>
</dbReference>
<name>A0A9N8HCG1_9STRA</name>
<dbReference type="Proteomes" id="UP001153069">
    <property type="component" value="Unassembled WGS sequence"/>
</dbReference>
<keyword evidence="3 9" id="KW-0812">Transmembrane</keyword>
<keyword evidence="5" id="KW-0067">ATP-binding</keyword>
<dbReference type="SMART" id="SM00382">
    <property type="entry name" value="AAA"/>
    <property type="match status" value="1"/>
</dbReference>
<dbReference type="InterPro" id="IPR003593">
    <property type="entry name" value="AAA+_ATPase"/>
</dbReference>
<dbReference type="GO" id="GO:0016887">
    <property type="term" value="F:ATP hydrolysis activity"/>
    <property type="evidence" value="ECO:0007669"/>
    <property type="project" value="InterPro"/>
</dbReference>
<evidence type="ECO:0000313" key="12">
    <source>
        <dbReference type="EMBL" id="CAB9509231.1"/>
    </source>
</evidence>
<keyword evidence="7 9" id="KW-0472">Membrane</keyword>
<dbReference type="InterPro" id="IPR003439">
    <property type="entry name" value="ABC_transporter-like_ATP-bd"/>
</dbReference>
<feature type="transmembrane region" description="Helical" evidence="9">
    <location>
        <begin position="672"/>
        <end position="694"/>
    </location>
</feature>
<keyword evidence="6 9" id="KW-1133">Transmembrane helix</keyword>
<evidence type="ECO:0000256" key="10">
    <source>
        <dbReference type="SAM" id="SignalP"/>
    </source>
</evidence>
<feature type="chain" id="PRO_5040390910" evidence="10">
    <location>
        <begin position="30"/>
        <end position="1008"/>
    </location>
</feature>
<keyword evidence="13" id="KW-1185">Reference proteome</keyword>
<proteinExistence type="predicted"/>
<evidence type="ECO:0000256" key="3">
    <source>
        <dbReference type="ARBA" id="ARBA00022692"/>
    </source>
</evidence>
<evidence type="ECO:0000256" key="9">
    <source>
        <dbReference type="SAM" id="Phobius"/>
    </source>
</evidence>
<feature type="transmembrane region" description="Helical" evidence="9">
    <location>
        <begin position="748"/>
        <end position="774"/>
    </location>
</feature>
<sequence>MLSSPQPRRVPRWLLCLLVFVFLCCCANGQNNDTSPACPIYREFDVENPRSPQYNAPDGCRCVDGMSDLNCGYCESDEACQQVDSSRVCRSGLDFVSGDVYKAFQCRLYGTLESFFTNGKISVYADVPTKSIHMSVYNTETINDAHSINCHISGCNFVTGSNQVKCELAVCNCTDECASVTKSVVEGMISGNPAEVITTASENGYDSHIGIKIEGAPFDIEALCNATACVPDPDNAPLDETAVVATPISNTNVDTTEHAPSEWKSSATFSLIVLSILFGMALLLSICIFLPIIATWWKTRGNSHQNFRRFSSNQLSYDEYQHSSSQPKHILEFQDIHRVMPLKGAAAKAFGQKEKTILHKISGRVESGTLMGIMGPSGAGKSSLLNILAAVDNGQAKNSGQVLLNGKMQTQGYRRKVAYVQQDDTLYGTLTVQECIEYSAMLRLPKSMNLTEKHNQVWKTLQELRLTDIATNRIGTGGANAGVSGGERKRVSIGMELVAHPAVLFLDEPSSGLDSYAANQIMNVLHELATRNRIVVLSIHQPSMKSFLTMDQILLLGSGKVMYNGKPSQVGRYLEERGFPCPELETVADHMLDVVSNKANHSILRSPAAYNNSPHSKLPASPRFHDEGAGDGRPVVEDPFPRPMPAEPSSIVNEMMVLFGRTSKDIIRNRELFLMQLCLCTILACFVGAIFNGVSNDLAGFQNRMGAFYFSLSFFGFASFSSMDVFVKERHIFMRETGSKYFRVFSYFLTKTVLDTFVLRIIPATVFVVIFYWLMGLKSEPEAFVVFWATVVLFNVCAGIMSICISIATPTVGQANLIASVWFLIMLLFGGFLVNVQTMDAWFAWLRYLSIFYYAFEILMTNELDGLLLSFDAPGYPSIPVQGEVFLATIGMKVENQTRDLIYMCSLAFGFSIVAYMLLLLRVPISAGTHFRRMQNETERLSRSLDKLETVHIDGDEEMEDTGSDPPTPPHIAVTNLHAGSAKNYWLDLGISRSRSTGSPSPRSGVFQ</sequence>
<evidence type="ECO:0000256" key="2">
    <source>
        <dbReference type="ARBA" id="ARBA00022448"/>
    </source>
</evidence>
<dbReference type="InterPro" id="IPR017871">
    <property type="entry name" value="ABC_transporter-like_CS"/>
</dbReference>
<keyword evidence="4" id="KW-0547">Nucleotide-binding</keyword>
<reference evidence="12" key="1">
    <citation type="submission" date="2020-06" db="EMBL/GenBank/DDBJ databases">
        <authorList>
            <consortium name="Plant Systems Biology data submission"/>
        </authorList>
    </citation>
    <scope>NUCLEOTIDE SEQUENCE</scope>
    <source>
        <strain evidence="12">D6</strain>
    </source>
</reference>
<feature type="transmembrane region" description="Helical" evidence="9">
    <location>
        <begin position="901"/>
        <end position="921"/>
    </location>
</feature>
<dbReference type="GO" id="GO:0005524">
    <property type="term" value="F:ATP binding"/>
    <property type="evidence" value="ECO:0007669"/>
    <property type="project" value="UniProtKB-KW"/>
</dbReference>
<feature type="compositionally biased region" description="Basic and acidic residues" evidence="8">
    <location>
        <begin position="623"/>
        <end position="640"/>
    </location>
</feature>
<evidence type="ECO:0000256" key="5">
    <source>
        <dbReference type="ARBA" id="ARBA00022840"/>
    </source>
</evidence>
<dbReference type="GO" id="GO:0140359">
    <property type="term" value="F:ABC-type transporter activity"/>
    <property type="evidence" value="ECO:0007669"/>
    <property type="project" value="InterPro"/>
</dbReference>
<evidence type="ECO:0000256" key="8">
    <source>
        <dbReference type="SAM" id="MobiDB-lite"/>
    </source>
</evidence>
<feature type="transmembrane region" description="Helical" evidence="9">
    <location>
        <begin position="269"/>
        <end position="297"/>
    </location>
</feature>
<evidence type="ECO:0000256" key="4">
    <source>
        <dbReference type="ARBA" id="ARBA00022741"/>
    </source>
</evidence>
<dbReference type="Pfam" id="PF00005">
    <property type="entry name" value="ABC_tran"/>
    <property type="match status" value="1"/>
</dbReference>
<dbReference type="PANTHER" id="PTHR48041:SF2">
    <property type="entry name" value="ATP-DEPENDENT PERMEASE-RELATED"/>
    <property type="match status" value="1"/>
</dbReference>
<dbReference type="InterPro" id="IPR013525">
    <property type="entry name" value="ABC2_TM"/>
</dbReference>
<dbReference type="PROSITE" id="PS00211">
    <property type="entry name" value="ABC_TRANSPORTER_1"/>
    <property type="match status" value="1"/>
</dbReference>
<evidence type="ECO:0000256" key="7">
    <source>
        <dbReference type="ARBA" id="ARBA00023136"/>
    </source>
</evidence>
<dbReference type="EMBL" id="CAICTM010000379">
    <property type="protein sequence ID" value="CAB9509231.1"/>
    <property type="molecule type" value="Genomic_DNA"/>
</dbReference>
<feature type="transmembrane region" description="Helical" evidence="9">
    <location>
        <begin position="815"/>
        <end position="836"/>
    </location>
</feature>
<evidence type="ECO:0000313" key="13">
    <source>
        <dbReference type="Proteomes" id="UP001153069"/>
    </source>
</evidence>
<dbReference type="PANTHER" id="PTHR48041">
    <property type="entry name" value="ABC TRANSPORTER G FAMILY MEMBER 28"/>
    <property type="match status" value="1"/>
</dbReference>
<evidence type="ECO:0000256" key="6">
    <source>
        <dbReference type="ARBA" id="ARBA00022989"/>
    </source>
</evidence>
<organism evidence="12 13">
    <name type="scientific">Seminavis robusta</name>
    <dbReference type="NCBI Taxonomy" id="568900"/>
    <lineage>
        <taxon>Eukaryota</taxon>
        <taxon>Sar</taxon>
        <taxon>Stramenopiles</taxon>
        <taxon>Ochrophyta</taxon>
        <taxon>Bacillariophyta</taxon>
        <taxon>Bacillariophyceae</taxon>
        <taxon>Bacillariophycidae</taxon>
        <taxon>Naviculales</taxon>
        <taxon>Naviculaceae</taxon>
        <taxon>Seminavis</taxon>
    </lineage>
</organism>
<feature type="region of interest" description="Disordered" evidence="8">
    <location>
        <begin position="610"/>
        <end position="640"/>
    </location>
</feature>
<dbReference type="AlphaFoldDB" id="A0A9N8HCG1"/>
<feature type="transmembrane region" description="Helical" evidence="9">
    <location>
        <begin position="706"/>
        <end position="727"/>
    </location>
</feature>
<dbReference type="GO" id="GO:0016020">
    <property type="term" value="C:membrane"/>
    <property type="evidence" value="ECO:0007669"/>
    <property type="project" value="UniProtKB-SubCell"/>
</dbReference>
<evidence type="ECO:0000259" key="11">
    <source>
        <dbReference type="PROSITE" id="PS50893"/>
    </source>
</evidence>
<keyword evidence="2" id="KW-0813">Transport</keyword>
<dbReference type="SUPFAM" id="SSF52540">
    <property type="entry name" value="P-loop containing nucleoside triphosphate hydrolases"/>
    <property type="match status" value="1"/>
</dbReference>
<dbReference type="Gene3D" id="3.40.50.300">
    <property type="entry name" value="P-loop containing nucleotide triphosphate hydrolases"/>
    <property type="match status" value="1"/>
</dbReference>
<keyword evidence="10" id="KW-0732">Signal</keyword>
<accession>A0A9N8HCG1</accession>
<feature type="domain" description="ABC transporter" evidence="11">
    <location>
        <begin position="331"/>
        <end position="583"/>
    </location>
</feature>
<protein>
    <submittedName>
        <fullName evidence="12">White-brown complex homolog protein 30</fullName>
    </submittedName>
</protein>
<comment type="caution">
    <text evidence="12">The sequence shown here is derived from an EMBL/GenBank/DDBJ whole genome shotgun (WGS) entry which is preliminary data.</text>
</comment>
<evidence type="ECO:0000256" key="1">
    <source>
        <dbReference type="ARBA" id="ARBA00004141"/>
    </source>
</evidence>
<feature type="transmembrane region" description="Helical" evidence="9">
    <location>
        <begin position="786"/>
        <end position="808"/>
    </location>
</feature>
<gene>
    <name evidence="12" type="ORF">SEMRO_380_G130710.1</name>
</gene>
<comment type="subcellular location">
    <subcellularLocation>
        <location evidence="1">Membrane</location>
        <topology evidence="1">Multi-pass membrane protein</topology>
    </subcellularLocation>
</comment>
<dbReference type="InterPro" id="IPR050352">
    <property type="entry name" value="ABCG_transporters"/>
</dbReference>